<dbReference type="Pfam" id="PF14322">
    <property type="entry name" value="SusD-like_3"/>
    <property type="match status" value="1"/>
</dbReference>
<comment type="caution">
    <text evidence="9">The sequence shown here is derived from an EMBL/GenBank/DDBJ whole genome shotgun (WGS) entry which is preliminary data.</text>
</comment>
<comment type="subcellular location">
    <subcellularLocation>
        <location evidence="1">Cell outer membrane</location>
    </subcellularLocation>
</comment>
<dbReference type="InterPro" id="IPR033985">
    <property type="entry name" value="SusD-like_N"/>
</dbReference>
<name>A0A918Q423_9BACT</name>
<feature type="domain" description="SusD-like N-terminal" evidence="8">
    <location>
        <begin position="26"/>
        <end position="218"/>
    </location>
</feature>
<evidence type="ECO:0000256" key="4">
    <source>
        <dbReference type="ARBA" id="ARBA00023136"/>
    </source>
</evidence>
<keyword evidence="5" id="KW-0998">Cell outer membrane</keyword>
<evidence type="ECO:0000259" key="8">
    <source>
        <dbReference type="Pfam" id="PF14322"/>
    </source>
</evidence>
<dbReference type="Gene3D" id="1.25.40.390">
    <property type="match status" value="1"/>
</dbReference>
<protein>
    <submittedName>
        <fullName evidence="9">Membrane protein</fullName>
    </submittedName>
</protein>
<feature type="signal peptide" evidence="6">
    <location>
        <begin position="1"/>
        <end position="22"/>
    </location>
</feature>
<feature type="chain" id="PRO_5037609532" evidence="6">
    <location>
        <begin position="23"/>
        <end position="537"/>
    </location>
</feature>
<dbReference type="AlphaFoldDB" id="A0A918Q423"/>
<evidence type="ECO:0000256" key="2">
    <source>
        <dbReference type="ARBA" id="ARBA00006275"/>
    </source>
</evidence>
<feature type="domain" description="RagB/SusD" evidence="7">
    <location>
        <begin position="314"/>
        <end position="536"/>
    </location>
</feature>
<evidence type="ECO:0000313" key="9">
    <source>
        <dbReference type="EMBL" id="GGZ33164.1"/>
    </source>
</evidence>
<evidence type="ECO:0000259" key="7">
    <source>
        <dbReference type="Pfam" id="PF07980"/>
    </source>
</evidence>
<proteinExistence type="inferred from homology"/>
<reference evidence="9" key="1">
    <citation type="journal article" date="2014" name="Int. J. Syst. Evol. Microbiol.">
        <title>Complete genome sequence of Corynebacterium casei LMG S-19264T (=DSM 44701T), isolated from a smear-ripened cheese.</title>
        <authorList>
            <consortium name="US DOE Joint Genome Institute (JGI-PGF)"/>
            <person name="Walter F."/>
            <person name="Albersmeier A."/>
            <person name="Kalinowski J."/>
            <person name="Ruckert C."/>
        </authorList>
    </citation>
    <scope>NUCLEOTIDE SEQUENCE</scope>
    <source>
        <strain evidence="9">KCTC 12368</strain>
    </source>
</reference>
<evidence type="ECO:0000256" key="1">
    <source>
        <dbReference type="ARBA" id="ARBA00004442"/>
    </source>
</evidence>
<sequence>MKKIMKKYLYILTAVLAGFSLASCSEFLDEENRNFLSDDILLSDPTALDQLVAHGYNKLRDATTYYDLDHQGTDIFTRRDIIAGISELNDYVNFRPANGSVQAYWTNYYKVISGANIALTRADEVQGISDSDKSRGIGEAKFLRAYSYFHLVENFGGVPLVLEEITTAQTAFYRATEQEVYAQIILDLDDALAGVDESPALFGRASKDAVRHLKAKVLLSRGYKDFGTAQDFADAAALAETVISRHPLVGNFNDLVSRENQRNGEVIFSLLYGNNPVSRGFGNNRHLLFKFVYDVYPGQVRSTLYHRGLGRAPTPFFFDLFEEGDQREEATIRRLMIAEVNSADGTVAKGDTSIYFPKVAWPQAKIDSKIYAVFNPNQYFTPDGLTQVHFPMFRKFDDPGVPYTNPGINPDGERDAILMRGGETRLIAAEAYLQSGNSAKAAEHINALRDRAGLSSMVSAGEVDIDMILDESAIEMAGEVSRWMDLKRTGKLQERVLEYNPHAALNNAIKPYHSLRPIPQAEIDVSGETISQNEGYN</sequence>
<comment type="similarity">
    <text evidence="2">Belongs to the SusD family.</text>
</comment>
<accession>A0A918Q423</accession>
<dbReference type="PROSITE" id="PS51257">
    <property type="entry name" value="PROKAR_LIPOPROTEIN"/>
    <property type="match status" value="1"/>
</dbReference>
<dbReference type="InterPro" id="IPR012944">
    <property type="entry name" value="SusD_RagB_dom"/>
</dbReference>
<dbReference type="InterPro" id="IPR011990">
    <property type="entry name" value="TPR-like_helical_dom_sf"/>
</dbReference>
<dbReference type="Pfam" id="PF07980">
    <property type="entry name" value="SusD_RagB"/>
    <property type="match status" value="1"/>
</dbReference>
<evidence type="ECO:0000313" key="10">
    <source>
        <dbReference type="Proteomes" id="UP000619457"/>
    </source>
</evidence>
<evidence type="ECO:0000256" key="5">
    <source>
        <dbReference type="ARBA" id="ARBA00023237"/>
    </source>
</evidence>
<evidence type="ECO:0000256" key="6">
    <source>
        <dbReference type="SAM" id="SignalP"/>
    </source>
</evidence>
<dbReference type="SUPFAM" id="SSF48452">
    <property type="entry name" value="TPR-like"/>
    <property type="match status" value="1"/>
</dbReference>
<evidence type="ECO:0000256" key="3">
    <source>
        <dbReference type="ARBA" id="ARBA00022729"/>
    </source>
</evidence>
<keyword evidence="3 6" id="KW-0732">Signal</keyword>
<organism evidence="9 10">
    <name type="scientific">Echinicola pacifica</name>
    <dbReference type="NCBI Taxonomy" id="346377"/>
    <lineage>
        <taxon>Bacteria</taxon>
        <taxon>Pseudomonadati</taxon>
        <taxon>Bacteroidota</taxon>
        <taxon>Cytophagia</taxon>
        <taxon>Cytophagales</taxon>
        <taxon>Cyclobacteriaceae</taxon>
        <taxon>Echinicola</taxon>
    </lineage>
</organism>
<keyword evidence="10" id="KW-1185">Reference proteome</keyword>
<dbReference type="EMBL" id="BMWX01000004">
    <property type="protein sequence ID" value="GGZ33164.1"/>
    <property type="molecule type" value="Genomic_DNA"/>
</dbReference>
<keyword evidence="4" id="KW-0472">Membrane</keyword>
<gene>
    <name evidence="9" type="ORF">GCM10007049_28500</name>
</gene>
<dbReference type="GO" id="GO:0009279">
    <property type="term" value="C:cell outer membrane"/>
    <property type="evidence" value="ECO:0007669"/>
    <property type="project" value="UniProtKB-SubCell"/>
</dbReference>
<dbReference type="Proteomes" id="UP000619457">
    <property type="component" value="Unassembled WGS sequence"/>
</dbReference>
<reference evidence="9" key="2">
    <citation type="submission" date="2020-09" db="EMBL/GenBank/DDBJ databases">
        <authorList>
            <person name="Sun Q."/>
            <person name="Kim S."/>
        </authorList>
    </citation>
    <scope>NUCLEOTIDE SEQUENCE</scope>
    <source>
        <strain evidence="9">KCTC 12368</strain>
    </source>
</reference>